<evidence type="ECO:0000256" key="6">
    <source>
        <dbReference type="PIRSR" id="PIRSR001221-2"/>
    </source>
</evidence>
<dbReference type="GO" id="GO:0004040">
    <property type="term" value="F:amidase activity"/>
    <property type="evidence" value="ECO:0007669"/>
    <property type="project" value="UniProtKB-EC"/>
</dbReference>
<dbReference type="Pfam" id="PF01425">
    <property type="entry name" value="Amidase"/>
    <property type="match status" value="1"/>
</dbReference>
<feature type="active site" description="Charge relay system" evidence="5">
    <location>
        <position position="220"/>
    </location>
</feature>
<dbReference type="PANTHER" id="PTHR46072">
    <property type="entry name" value="AMIDASE-RELATED-RELATED"/>
    <property type="match status" value="1"/>
</dbReference>
<feature type="domain" description="Amidase" evidence="7">
    <location>
        <begin position="85"/>
        <end position="538"/>
    </location>
</feature>
<evidence type="ECO:0000256" key="1">
    <source>
        <dbReference type="ARBA" id="ARBA00001311"/>
    </source>
</evidence>
<dbReference type="HOGENOM" id="CLU_009600_9_2_1"/>
<dbReference type="EMBL" id="KL584985">
    <property type="protein sequence ID" value="KEQ83180.1"/>
    <property type="molecule type" value="Genomic_DNA"/>
</dbReference>
<dbReference type="OrthoDB" id="6428749at2759"/>
<keyword evidence="9" id="KW-1185">Reference proteome</keyword>
<feature type="binding site" evidence="6">
    <location>
        <position position="190"/>
    </location>
    <ligand>
        <name>substrate</name>
    </ligand>
</feature>
<evidence type="ECO:0000256" key="3">
    <source>
        <dbReference type="ARBA" id="ARBA00012922"/>
    </source>
</evidence>
<evidence type="ECO:0000256" key="2">
    <source>
        <dbReference type="ARBA" id="ARBA00009199"/>
    </source>
</evidence>
<dbReference type="InterPro" id="IPR020556">
    <property type="entry name" value="Amidase_CS"/>
</dbReference>
<dbReference type="Proteomes" id="UP000030706">
    <property type="component" value="Unassembled WGS sequence"/>
</dbReference>
<feature type="binding site" evidence="6">
    <location>
        <begin position="241"/>
        <end position="244"/>
    </location>
    <ligand>
        <name>substrate</name>
    </ligand>
</feature>
<gene>
    <name evidence="8" type="ORF">M438DRAFT_375628</name>
</gene>
<evidence type="ECO:0000313" key="9">
    <source>
        <dbReference type="Proteomes" id="UP000030706"/>
    </source>
</evidence>
<dbReference type="AlphaFoldDB" id="A0A074XCG3"/>
<organism evidence="8 9">
    <name type="scientific">Aureobasidium pullulans EXF-150</name>
    <dbReference type="NCBI Taxonomy" id="1043002"/>
    <lineage>
        <taxon>Eukaryota</taxon>
        <taxon>Fungi</taxon>
        <taxon>Dikarya</taxon>
        <taxon>Ascomycota</taxon>
        <taxon>Pezizomycotina</taxon>
        <taxon>Dothideomycetes</taxon>
        <taxon>Dothideomycetidae</taxon>
        <taxon>Dothideales</taxon>
        <taxon>Saccotheciaceae</taxon>
        <taxon>Aureobasidium</taxon>
    </lineage>
</organism>
<dbReference type="SUPFAM" id="SSF75304">
    <property type="entry name" value="Amidase signature (AS) enzymes"/>
    <property type="match status" value="1"/>
</dbReference>
<evidence type="ECO:0000256" key="4">
    <source>
        <dbReference type="ARBA" id="ARBA00022801"/>
    </source>
</evidence>
<evidence type="ECO:0000259" key="7">
    <source>
        <dbReference type="Pfam" id="PF01425"/>
    </source>
</evidence>
<dbReference type="PANTHER" id="PTHR46072:SF5">
    <property type="entry name" value="GENERAL AMIDASE-C"/>
    <property type="match status" value="1"/>
</dbReference>
<evidence type="ECO:0000256" key="5">
    <source>
        <dbReference type="PIRSR" id="PIRSR001221-1"/>
    </source>
</evidence>
<feature type="active site" description="Charge relay system" evidence="5">
    <location>
        <position position="140"/>
    </location>
</feature>
<dbReference type="InterPro" id="IPR023631">
    <property type="entry name" value="Amidase_dom"/>
</dbReference>
<proteinExistence type="inferred from homology"/>
<dbReference type="STRING" id="1043002.A0A074XCG3"/>
<dbReference type="GeneID" id="40750900"/>
<keyword evidence="4" id="KW-0378">Hydrolase</keyword>
<dbReference type="RefSeq" id="XP_029759367.1">
    <property type="nucleotide sequence ID" value="XM_029908594.1"/>
</dbReference>
<feature type="active site" description="Acyl-ester intermediate" evidence="5">
    <location>
        <position position="244"/>
    </location>
</feature>
<reference evidence="8 9" key="1">
    <citation type="journal article" date="2014" name="BMC Genomics">
        <title>Genome sequencing of four Aureobasidium pullulans varieties: biotechnological potential, stress tolerance, and description of new species.</title>
        <authorList>
            <person name="Gostin Ar C."/>
            <person name="Ohm R.A."/>
            <person name="Kogej T."/>
            <person name="Sonjak S."/>
            <person name="Turk M."/>
            <person name="Zajc J."/>
            <person name="Zalar P."/>
            <person name="Grube M."/>
            <person name="Sun H."/>
            <person name="Han J."/>
            <person name="Sharma A."/>
            <person name="Chiniquy J."/>
            <person name="Ngan C.Y."/>
            <person name="Lipzen A."/>
            <person name="Barry K."/>
            <person name="Grigoriev I.V."/>
            <person name="Gunde-Cimerman N."/>
        </authorList>
    </citation>
    <scope>NUCLEOTIDE SEQUENCE [LARGE SCALE GENOMIC DNA]</scope>
    <source>
        <strain evidence="8 9">EXF-150</strain>
    </source>
</reference>
<feature type="binding site" evidence="6">
    <location>
        <position position="220"/>
    </location>
    <ligand>
        <name>substrate</name>
    </ligand>
</feature>
<dbReference type="PIRSF" id="PIRSF001221">
    <property type="entry name" value="Amidase_fungi"/>
    <property type="match status" value="1"/>
</dbReference>
<comment type="catalytic activity">
    <reaction evidence="1">
        <text>a monocarboxylic acid amide + H2O = a monocarboxylate + NH4(+)</text>
        <dbReference type="Rhea" id="RHEA:12020"/>
        <dbReference type="ChEBI" id="CHEBI:15377"/>
        <dbReference type="ChEBI" id="CHEBI:28938"/>
        <dbReference type="ChEBI" id="CHEBI:35757"/>
        <dbReference type="ChEBI" id="CHEBI:83628"/>
        <dbReference type="EC" id="3.5.1.4"/>
    </reaction>
</comment>
<dbReference type="EC" id="3.5.1.4" evidence="3"/>
<comment type="similarity">
    <text evidence="2">Belongs to the amidase family.</text>
</comment>
<dbReference type="InterPro" id="IPR036928">
    <property type="entry name" value="AS_sf"/>
</dbReference>
<name>A0A074XCG3_AURPU</name>
<protein>
    <recommendedName>
        <fullName evidence="3">amidase</fullName>
        <ecNumber evidence="3">3.5.1.4</ecNumber>
    </recommendedName>
</protein>
<accession>A0A074XCG3</accession>
<evidence type="ECO:0000313" key="8">
    <source>
        <dbReference type="EMBL" id="KEQ83180.1"/>
    </source>
</evidence>
<sequence>MSISAPEPWQEKATIKRAQVDARIPKAFILREEFLIGTESSPESVLDIPAKCGILSPEEIAITENYTAISLAVALATGKLSALDVATAFCKRAAIAQQLTSCLTEIMFDQALERARFLDEYMENEGHPIGPFHGLPISIKDSFNVAGVQSTLGYVSFIDHAPADKNSPLVDILLSLGAVLHVKTNIPQTLMVTIRTADSDNHIFGRVLNPHRLCLSAGGSSGGEGACVSMRGSILGIGTDIGGSIRIPALCNGIYGFKPSSDRIPYSGQTSAGRLGSPGFPAAAGPLANSLVDLELLMKSVIDARPWDLDAQALAVPWNTTGVEKNSKLRVGLLKEDSKWPAWPPVRRALDSAARKLADAGHEVIELDSKNPSLDEGLIIAYESYALDPTQQAGQFIAVSGEPMTESLKRTLVGSQALLMRGGNAPGSDVFDLNVRKRDYQRRWNEVFVNLNIDVVLCLGAQTTAPPHDTFGMVPYTAAWNALEFPAVIVPFMKADETIDTEDLATQDPEHPYSAEKVHGAPLAVQIVARRYHDEKLLEASQAIDACFRA</sequence>
<dbReference type="PROSITE" id="PS00571">
    <property type="entry name" value="AMIDASES"/>
    <property type="match status" value="1"/>
</dbReference>
<dbReference type="Gene3D" id="3.90.1300.10">
    <property type="entry name" value="Amidase signature (AS) domain"/>
    <property type="match status" value="1"/>
</dbReference>